<dbReference type="InterPro" id="IPR000331">
    <property type="entry name" value="Rap/Ran_GAP_dom"/>
</dbReference>
<accession>A0A9K3D8H0</accession>
<dbReference type="InterPro" id="IPR035974">
    <property type="entry name" value="Rap/Ran-GAP_sf"/>
</dbReference>
<keyword evidence="4" id="KW-1185">Reference proteome</keyword>
<dbReference type="GO" id="GO:0005096">
    <property type="term" value="F:GTPase activator activity"/>
    <property type="evidence" value="ECO:0007669"/>
    <property type="project" value="UniProtKB-KW"/>
</dbReference>
<gene>
    <name evidence="3" type="ORF">KIPB_013070</name>
</gene>
<evidence type="ECO:0000313" key="4">
    <source>
        <dbReference type="Proteomes" id="UP000265618"/>
    </source>
</evidence>
<proteinExistence type="predicted"/>
<evidence type="ECO:0000256" key="1">
    <source>
        <dbReference type="ARBA" id="ARBA00022468"/>
    </source>
</evidence>
<evidence type="ECO:0000259" key="2">
    <source>
        <dbReference type="PROSITE" id="PS50085"/>
    </source>
</evidence>
<dbReference type="PANTHER" id="PTHR15711">
    <property type="entry name" value="RAP GTPASE-ACTIVATING PROTEIN"/>
    <property type="match status" value="1"/>
</dbReference>
<name>A0A9K3D8H0_9EUKA</name>
<organism evidence="3 4">
    <name type="scientific">Kipferlia bialata</name>
    <dbReference type="NCBI Taxonomy" id="797122"/>
    <lineage>
        <taxon>Eukaryota</taxon>
        <taxon>Metamonada</taxon>
        <taxon>Carpediemonas-like organisms</taxon>
        <taxon>Kipferlia</taxon>
    </lineage>
</organism>
<dbReference type="GO" id="GO:0051056">
    <property type="term" value="P:regulation of small GTPase mediated signal transduction"/>
    <property type="evidence" value="ECO:0007669"/>
    <property type="project" value="InterPro"/>
</dbReference>
<dbReference type="PROSITE" id="PS50085">
    <property type="entry name" value="RAPGAP"/>
    <property type="match status" value="1"/>
</dbReference>
<comment type="caution">
    <text evidence="3">The sequence shown here is derived from an EMBL/GenBank/DDBJ whole genome shotgun (WGS) entry which is preliminary data.</text>
</comment>
<dbReference type="PANTHER" id="PTHR15711:SF22">
    <property type="entry name" value="RAP-GAP DOMAIN-CONTAINING PROTEIN"/>
    <property type="match status" value="1"/>
</dbReference>
<feature type="non-terminal residue" evidence="3">
    <location>
        <position position="213"/>
    </location>
</feature>
<dbReference type="GO" id="GO:0005737">
    <property type="term" value="C:cytoplasm"/>
    <property type="evidence" value="ECO:0007669"/>
    <property type="project" value="TreeGrafter"/>
</dbReference>
<dbReference type="SUPFAM" id="SSF111347">
    <property type="entry name" value="Rap/Ran-GAP"/>
    <property type="match status" value="1"/>
</dbReference>
<keyword evidence="1" id="KW-0343">GTPase activation</keyword>
<reference evidence="3 4" key="1">
    <citation type="journal article" date="2018" name="PLoS ONE">
        <title>The draft genome of Kipferlia bialata reveals reductive genome evolution in fornicate parasites.</title>
        <authorList>
            <person name="Tanifuji G."/>
            <person name="Takabayashi S."/>
            <person name="Kume K."/>
            <person name="Takagi M."/>
            <person name="Nakayama T."/>
            <person name="Kamikawa R."/>
            <person name="Inagaki Y."/>
            <person name="Hashimoto T."/>
        </authorList>
    </citation>
    <scope>NUCLEOTIDE SEQUENCE [LARGE SCALE GENOMIC DNA]</scope>
    <source>
        <strain evidence="3">NY0173</strain>
    </source>
</reference>
<sequence length="213" mass="23828">MSVDVKRQWSAEKVSQALLSSAGAGGFVLDHQSRSDIYFFSEHFGEDSHLQVGVMPDEDNPLVVVYAQKPAAGPDSHGIIVLGIDQRSSGVRTIHPQWWRRLLHIPPSPQIAASTLMPELVARPCGPPAWKSVKSDQTRPFLQRYEDGEWMRSRRHKVGVLMQLPGQTEEKHMFGNRDATPRFDRFLALLGDRVNVKGFKGYGAGLDTRNARS</sequence>
<dbReference type="EMBL" id="BDIP01006037">
    <property type="protein sequence ID" value="GIQ90320.1"/>
    <property type="molecule type" value="Genomic_DNA"/>
</dbReference>
<dbReference type="InterPro" id="IPR050989">
    <property type="entry name" value="Rap1_Ran_GAP"/>
</dbReference>
<dbReference type="OrthoDB" id="2499658at2759"/>
<dbReference type="Gene3D" id="3.40.50.11210">
    <property type="entry name" value="Rap/Ran-GAP"/>
    <property type="match status" value="1"/>
</dbReference>
<dbReference type="Pfam" id="PF02145">
    <property type="entry name" value="Rap_GAP"/>
    <property type="match status" value="1"/>
</dbReference>
<dbReference type="AlphaFoldDB" id="A0A9K3D8H0"/>
<evidence type="ECO:0000313" key="3">
    <source>
        <dbReference type="EMBL" id="GIQ90320.1"/>
    </source>
</evidence>
<protein>
    <recommendedName>
        <fullName evidence="2">Rap-GAP domain-containing protein</fullName>
    </recommendedName>
</protein>
<feature type="domain" description="Rap-GAP" evidence="2">
    <location>
        <begin position="144"/>
        <end position="213"/>
    </location>
</feature>
<dbReference type="Proteomes" id="UP000265618">
    <property type="component" value="Unassembled WGS sequence"/>
</dbReference>